<gene>
    <name evidence="2" type="ORF">HMPREF9249_01881</name>
</gene>
<evidence type="ECO:0000313" key="2">
    <source>
        <dbReference type="EMBL" id="EKB64966.1"/>
    </source>
</evidence>
<dbReference type="AlphaFoldDB" id="K1MBG3"/>
<proteinExistence type="predicted"/>
<dbReference type="HOGENOM" id="CLU_1516042_0_0_9"/>
<dbReference type="EMBL" id="AGZG01000096">
    <property type="protein sequence ID" value="EKB64966.1"/>
    <property type="molecule type" value="Genomic_DNA"/>
</dbReference>
<keyword evidence="1" id="KW-0472">Membrane</keyword>
<feature type="transmembrane region" description="Helical" evidence="1">
    <location>
        <begin position="12"/>
        <end position="33"/>
    </location>
</feature>
<organism evidence="2 3">
    <name type="scientific">Lactobacillus crispatus FB077-07</name>
    <dbReference type="NCBI Taxonomy" id="883092"/>
    <lineage>
        <taxon>Bacteria</taxon>
        <taxon>Bacillati</taxon>
        <taxon>Bacillota</taxon>
        <taxon>Bacilli</taxon>
        <taxon>Lactobacillales</taxon>
        <taxon>Lactobacillaceae</taxon>
        <taxon>Lactobacillus</taxon>
    </lineage>
</organism>
<keyword evidence="1" id="KW-1133">Transmembrane helix</keyword>
<keyword evidence="1" id="KW-0812">Transmembrane</keyword>
<evidence type="ECO:0000313" key="3">
    <source>
        <dbReference type="Proteomes" id="UP000004722"/>
    </source>
</evidence>
<reference evidence="2 3" key="1">
    <citation type="submission" date="2012-07" db="EMBL/GenBank/DDBJ databases">
        <title>The Genome Sequence of Lactobacillus crispatus FB077-07.</title>
        <authorList>
            <consortium name="The Broad Institute Genome Sequencing Platform"/>
            <person name="Earl A."/>
            <person name="Ward D."/>
            <person name="Feldgarden M."/>
            <person name="Gevers D."/>
            <person name="Saerens B."/>
            <person name="Vaneechoutte M."/>
            <person name="Walker B."/>
            <person name="Young S.K."/>
            <person name="Zeng Q."/>
            <person name="Gargeya S."/>
            <person name="Fitzgerald M."/>
            <person name="Haas B."/>
            <person name="Abouelleil A."/>
            <person name="Alvarado L."/>
            <person name="Arachchi H.M."/>
            <person name="Berlin A.M."/>
            <person name="Chapman S.B."/>
            <person name="Goldberg J."/>
            <person name="Griggs A."/>
            <person name="Gujja S."/>
            <person name="Hansen M."/>
            <person name="Howarth C."/>
            <person name="Imamovic A."/>
            <person name="Larimer J."/>
            <person name="McCowen C."/>
            <person name="Montmayeur A."/>
            <person name="Murphy C."/>
            <person name="Neiman D."/>
            <person name="Pearson M."/>
            <person name="Priest M."/>
            <person name="Roberts A."/>
            <person name="Saif S."/>
            <person name="Shea T."/>
            <person name="Sisk P."/>
            <person name="Sykes S."/>
            <person name="Wortman J."/>
            <person name="Nusbaum C."/>
            <person name="Birren B."/>
        </authorList>
    </citation>
    <scope>NUCLEOTIDE SEQUENCE [LARGE SCALE GENOMIC DNA]</scope>
    <source>
        <strain evidence="2 3">FB077-07</strain>
    </source>
</reference>
<sequence>MTDKKEDNKDGSVGCAIGFIIIIAVLVGGFLWIRHSNEQSTANIERQERIESQKAKKSNAIKKQKANQTNALIVKNIKAFRSKNDPDTNWSKYVSKVTVNSKANLSVEVNDRFVNLSDKDKTTCMRGINKEATWDAYHYGLISKSKVGNRLWAQIFDDDNNEMGRSTFDVYDNYKWN</sequence>
<name>K1MBG3_9LACO</name>
<dbReference type="RefSeq" id="WP_005724818.1">
    <property type="nucleotide sequence ID" value="NZ_JH932273.1"/>
</dbReference>
<comment type="caution">
    <text evidence="2">The sequence shown here is derived from an EMBL/GenBank/DDBJ whole genome shotgun (WGS) entry which is preliminary data.</text>
</comment>
<evidence type="ECO:0000256" key="1">
    <source>
        <dbReference type="SAM" id="Phobius"/>
    </source>
</evidence>
<protein>
    <submittedName>
        <fullName evidence="2">Uncharacterized protein</fullName>
    </submittedName>
</protein>
<accession>K1MBG3</accession>
<dbReference type="Proteomes" id="UP000004722">
    <property type="component" value="Unassembled WGS sequence"/>
</dbReference>
<dbReference type="PATRIC" id="fig|883092.3.peg.1869"/>